<evidence type="ECO:0000256" key="1">
    <source>
        <dbReference type="SAM" id="MobiDB-lite"/>
    </source>
</evidence>
<accession>A0ABN2TJY4</accession>
<evidence type="ECO:0000313" key="3">
    <source>
        <dbReference type="EMBL" id="GAA2011221.1"/>
    </source>
</evidence>
<comment type="caution">
    <text evidence="3">The sequence shown here is derived from an EMBL/GenBank/DDBJ whole genome shotgun (WGS) entry which is preliminary data.</text>
</comment>
<organism evidence="3 4">
    <name type="scientific">Brevibacterium samyangense</name>
    <dbReference type="NCBI Taxonomy" id="366888"/>
    <lineage>
        <taxon>Bacteria</taxon>
        <taxon>Bacillati</taxon>
        <taxon>Actinomycetota</taxon>
        <taxon>Actinomycetes</taxon>
        <taxon>Micrococcales</taxon>
        <taxon>Brevibacteriaceae</taxon>
        <taxon>Brevibacterium</taxon>
    </lineage>
</organism>
<evidence type="ECO:0000313" key="4">
    <source>
        <dbReference type="Proteomes" id="UP001500755"/>
    </source>
</evidence>
<keyword evidence="2" id="KW-1133">Transmembrane helix</keyword>
<proteinExistence type="predicted"/>
<name>A0ABN2TJY4_9MICO</name>
<keyword evidence="4" id="KW-1185">Reference proteome</keyword>
<dbReference type="Proteomes" id="UP001500755">
    <property type="component" value="Unassembled WGS sequence"/>
</dbReference>
<feature type="transmembrane region" description="Helical" evidence="2">
    <location>
        <begin position="18"/>
        <end position="38"/>
    </location>
</feature>
<keyword evidence="2" id="KW-0812">Transmembrane</keyword>
<keyword evidence="2" id="KW-0472">Membrane</keyword>
<dbReference type="EMBL" id="BAAANO010000020">
    <property type="protein sequence ID" value="GAA2011221.1"/>
    <property type="molecule type" value="Genomic_DNA"/>
</dbReference>
<protein>
    <submittedName>
        <fullName evidence="3">Uncharacterized protein</fullName>
    </submittedName>
</protein>
<feature type="region of interest" description="Disordered" evidence="1">
    <location>
        <begin position="375"/>
        <end position="402"/>
    </location>
</feature>
<reference evidence="3 4" key="1">
    <citation type="journal article" date="2019" name="Int. J. Syst. Evol. Microbiol.">
        <title>The Global Catalogue of Microorganisms (GCM) 10K type strain sequencing project: providing services to taxonomists for standard genome sequencing and annotation.</title>
        <authorList>
            <consortium name="The Broad Institute Genomics Platform"/>
            <consortium name="The Broad Institute Genome Sequencing Center for Infectious Disease"/>
            <person name="Wu L."/>
            <person name="Ma J."/>
        </authorList>
    </citation>
    <scope>NUCLEOTIDE SEQUENCE [LARGE SCALE GENOMIC DNA]</scope>
    <source>
        <strain evidence="3 4">JCM 14546</strain>
    </source>
</reference>
<sequence length="424" mass="43768">MPEPAPAKPRRRGAFSGLTVPTVVLAGLLVAACVAWFVPNVREFIGAPESGPESIPAEAGAVTQDALEAADSPAAVPGFSESPAWEAEVPQTASVTATDRGVLVVDGNTLRVLDPATGGLRYEGPIDGALSFAVDTTIDGEHALLWRYGNTAQALFDGETTPVDYELPPDVRISSAGTSVLVKQGNSLKTFARGGLADIPTPEPGATPMAIDGDHLISAQWAGPVTVTQIHSNESRRVDLEQPAENLEIIRWVTAGYGKVVTLWGEPGASANSGHRVQLVVHSLTDGRITSQLSTSTDAVGDANWVRGQGYRLAVIGPYLYSMETGALVRNGDEDGLQFSEPRGNVAPAVRGDTAVLVVGDTAYTSGTNVLAVTGEGSPLADPAGTGSAPEAVPSAGAPGSEEVGSFAIVRRSADRVTAFAAEQ</sequence>
<gene>
    <name evidence="3" type="ORF">GCM10009755_23210</name>
</gene>
<evidence type="ECO:0000256" key="2">
    <source>
        <dbReference type="SAM" id="Phobius"/>
    </source>
</evidence>